<evidence type="ECO:0000313" key="4">
    <source>
        <dbReference type="EMBL" id="ASJ06669.1"/>
    </source>
</evidence>
<gene>
    <name evidence="4" type="ORF">A3L08_04690</name>
</gene>
<feature type="compositionally biased region" description="Polar residues" evidence="2">
    <location>
        <begin position="310"/>
        <end position="320"/>
    </location>
</feature>
<dbReference type="RefSeq" id="WP_088853925.1">
    <property type="nucleotide sequence ID" value="NZ_CP015102.1"/>
</dbReference>
<dbReference type="Proteomes" id="UP000197418">
    <property type="component" value="Chromosome"/>
</dbReference>
<reference evidence="4 5" key="1">
    <citation type="submission" date="2016-04" db="EMBL/GenBank/DDBJ databases">
        <title>Complete genome sequence of Thermococcus pacificus type strain P4.</title>
        <authorList>
            <person name="Oger P.M."/>
        </authorList>
    </citation>
    <scope>NUCLEOTIDE SEQUENCE [LARGE SCALE GENOMIC DNA]</scope>
    <source>
        <strain evidence="4 5">P-4</strain>
    </source>
</reference>
<feature type="domain" description="CRISPR type III-associated protein" evidence="3">
    <location>
        <begin position="32"/>
        <end position="269"/>
    </location>
</feature>
<keyword evidence="1" id="KW-0051">Antiviral defense</keyword>
<dbReference type="OrthoDB" id="102045at2157"/>
<evidence type="ECO:0000259" key="3">
    <source>
        <dbReference type="Pfam" id="PF03787"/>
    </source>
</evidence>
<organism evidence="4 5">
    <name type="scientific">Thermococcus pacificus</name>
    <dbReference type="NCBI Taxonomy" id="71998"/>
    <lineage>
        <taxon>Archaea</taxon>
        <taxon>Methanobacteriati</taxon>
        <taxon>Methanobacteriota</taxon>
        <taxon>Thermococci</taxon>
        <taxon>Thermococcales</taxon>
        <taxon>Thermococcaceae</taxon>
        <taxon>Thermococcus</taxon>
    </lineage>
</organism>
<keyword evidence="5" id="KW-1185">Reference proteome</keyword>
<dbReference type="Pfam" id="PF03787">
    <property type="entry name" value="RAMPs"/>
    <property type="match status" value="1"/>
</dbReference>
<protein>
    <recommendedName>
        <fullName evidence="3">CRISPR type III-associated protein domain-containing protein</fullName>
    </recommendedName>
</protein>
<evidence type="ECO:0000313" key="5">
    <source>
        <dbReference type="Proteomes" id="UP000197418"/>
    </source>
</evidence>
<dbReference type="GO" id="GO:0051607">
    <property type="term" value="P:defense response to virus"/>
    <property type="evidence" value="ECO:0007669"/>
    <property type="project" value="UniProtKB-KW"/>
</dbReference>
<feature type="region of interest" description="Disordered" evidence="2">
    <location>
        <begin position="310"/>
        <end position="329"/>
    </location>
</feature>
<dbReference type="EMBL" id="CP015102">
    <property type="protein sequence ID" value="ASJ06669.1"/>
    <property type="molecule type" value="Genomic_DNA"/>
</dbReference>
<dbReference type="GeneID" id="33315542"/>
<sequence>MRVILKMKALEPISVGYESIGIETLLYSLPIVKEDGTALEVPVIPGNSLRGVLRDQMALQFLEDVKSAILESKNETEAPEKQESLNAHIGTLLSLFSGGILSGEEKAQGMPNIKEIMEKYVYPLLPLSIMGVALKKIIIPGKIKVGIGYPVTEETKPLLTDLGVSPNDSAPALSEITASVLITRKDDTNKVMQLKDLLNVEGEVEEAKAGDSAVQQRLYRQVVVPGTVFYSYVEDVIPMTDAEWGLVLKTLERLDKIGGRVAGGLGKVKIELSGIDNEKREAFIEAYTNYIGDNLNTILKALKTNPNDFFKSSPNSSESVKTNEKSPET</sequence>
<accession>A0A218P7A8</accession>
<name>A0A218P7A8_9EURY</name>
<dbReference type="InterPro" id="IPR005537">
    <property type="entry name" value="RAMP_III_fam"/>
</dbReference>
<evidence type="ECO:0000256" key="1">
    <source>
        <dbReference type="ARBA" id="ARBA00023118"/>
    </source>
</evidence>
<dbReference type="KEGG" id="tpaf:A3L08_04690"/>
<evidence type="ECO:0000256" key="2">
    <source>
        <dbReference type="SAM" id="MobiDB-lite"/>
    </source>
</evidence>
<proteinExistence type="predicted"/>
<dbReference type="AlphaFoldDB" id="A0A218P7A8"/>